<dbReference type="AlphaFoldDB" id="G7CAX1"/>
<organism evidence="1 2">
    <name type="scientific">Mycolicibacterium thermoresistibile (strain ATCC 19527 / DSM 44167 / CIP 105390 / JCM 6362 / NCTC 10409 / 316)</name>
    <name type="common">Mycobacterium thermoresistibile</name>
    <dbReference type="NCBI Taxonomy" id="1078020"/>
    <lineage>
        <taxon>Bacteria</taxon>
        <taxon>Bacillati</taxon>
        <taxon>Actinomycetota</taxon>
        <taxon>Actinomycetes</taxon>
        <taxon>Mycobacteriales</taxon>
        <taxon>Mycobacteriaceae</taxon>
        <taxon>Mycolicibacterium</taxon>
    </lineage>
</organism>
<evidence type="ECO:0000313" key="1">
    <source>
        <dbReference type="EMBL" id="EHI14825.1"/>
    </source>
</evidence>
<accession>G7CAX1</accession>
<proteinExistence type="predicted"/>
<evidence type="ECO:0000313" key="2">
    <source>
        <dbReference type="Proteomes" id="UP000004915"/>
    </source>
</evidence>
<reference evidence="1 2" key="1">
    <citation type="submission" date="2011-11" db="EMBL/GenBank/DDBJ databases">
        <authorList>
            <consortium name="Tuberculosis Structural Genomics Consortium"/>
            <person name="Ioerger T.R."/>
        </authorList>
    </citation>
    <scope>NUCLEOTIDE SEQUENCE [LARGE SCALE GENOMIC DNA]</scope>
    <source>
        <strain evidence="2">ATCC 19527 / DSM 44167 / CIP 105390 / JCM 6362 / NCTC 10409 / 316</strain>
    </source>
</reference>
<name>G7CAX1_MYCT3</name>
<dbReference type="EMBL" id="AGVE01000003">
    <property type="protein sequence ID" value="EHI14825.1"/>
    <property type="molecule type" value="Genomic_DNA"/>
</dbReference>
<dbReference type="Proteomes" id="UP000004915">
    <property type="component" value="Unassembled WGS sequence"/>
</dbReference>
<protein>
    <submittedName>
        <fullName evidence="1">Uncharacterized protein</fullName>
    </submittedName>
</protein>
<sequence length="33" mass="3732">MAYFVTPEELVTSNGVDVRELGTGEQWYEAQPD</sequence>
<keyword evidence="2" id="KW-1185">Reference proteome</keyword>
<comment type="caution">
    <text evidence="1">The sequence shown here is derived from an EMBL/GenBank/DDBJ whole genome shotgun (WGS) entry which is preliminary data.</text>
</comment>
<gene>
    <name evidence="1" type="ORF">KEK_00565</name>
</gene>